<evidence type="ECO:0000313" key="3">
    <source>
        <dbReference type="Proteomes" id="UP000050320"/>
    </source>
</evidence>
<comment type="caution">
    <text evidence="2">The sequence shown here is derived from an EMBL/GenBank/DDBJ whole genome shotgun (WGS) entry which is preliminary data.</text>
</comment>
<reference evidence="2 3" key="1">
    <citation type="submission" date="2015-09" db="EMBL/GenBank/DDBJ databases">
        <title>Heavy metals and arsenic resistance mechanisms in polyextremophilic archaea of the family Ferroplasmaceae.</title>
        <authorList>
            <person name="Bulaev A.G."/>
            <person name="Kanygina A.V."/>
        </authorList>
    </citation>
    <scope>NUCLEOTIDE SEQUENCE [LARGE SCALE GENOMIC DNA]</scope>
    <source>
        <strain evidence="2 3">VT</strain>
    </source>
</reference>
<feature type="transmembrane region" description="Helical" evidence="1">
    <location>
        <begin position="48"/>
        <end position="69"/>
    </location>
</feature>
<dbReference type="GeneID" id="84221351"/>
<feature type="transmembrane region" description="Helical" evidence="1">
    <location>
        <begin position="6"/>
        <end position="27"/>
    </location>
</feature>
<keyword evidence="1" id="KW-0812">Transmembrane</keyword>
<keyword evidence="1" id="KW-1133">Transmembrane helix</keyword>
<keyword evidence="1" id="KW-0472">Membrane</keyword>
<evidence type="ECO:0000313" key="2">
    <source>
        <dbReference type="EMBL" id="KQB33748.1"/>
    </source>
</evidence>
<name>A0A0N8VKH6_9ARCH</name>
<dbReference type="InterPro" id="IPR009272">
    <property type="entry name" value="DUF929"/>
</dbReference>
<protein>
    <recommendedName>
        <fullName evidence="4">DUF929 domain-containing protein</fullName>
    </recommendedName>
</protein>
<dbReference type="EMBL" id="LKBG01000279">
    <property type="protein sequence ID" value="KQB33748.1"/>
    <property type="molecule type" value="Genomic_DNA"/>
</dbReference>
<dbReference type="RefSeq" id="WP_048102462.1">
    <property type="nucleotide sequence ID" value="NZ_JBBYJF010000018.1"/>
</dbReference>
<evidence type="ECO:0008006" key="4">
    <source>
        <dbReference type="Google" id="ProtNLM"/>
    </source>
</evidence>
<accession>A0A0N8VKH6</accession>
<evidence type="ECO:0000256" key="1">
    <source>
        <dbReference type="SAM" id="Phobius"/>
    </source>
</evidence>
<keyword evidence="3" id="KW-1185">Reference proteome</keyword>
<proteinExistence type="predicted"/>
<sequence length="236" mass="26248">MNKKYANIIIIAVSIIIAALIIIPFAIQPFEEPSGKFFRVSSHGDSRVNILLVSWLGCPIGASLSWPLYFALTHYGNVSYYQWHSDPSDVYPDTPGLIFTGFKSNAINATFIYLYNETLTGNAQNKTINGNLVDYGLSELKSSVNVSEYEIIKKYTTQEWISGSFFQSSADSVSPHHINTVLLISGPNGTYFLNGGLYSPKNISSYSDNYLLENGLNITYIRSAENEIENQIKAVE</sequence>
<gene>
    <name evidence="2" type="ORF">AOG54_06580</name>
</gene>
<dbReference type="Proteomes" id="UP000050320">
    <property type="component" value="Unassembled WGS sequence"/>
</dbReference>
<dbReference type="Pfam" id="PF06053">
    <property type="entry name" value="DUF929"/>
    <property type="match status" value="1"/>
</dbReference>
<dbReference type="AlphaFoldDB" id="A0A0N8VKH6"/>
<dbReference type="OrthoDB" id="57485at2157"/>
<organism evidence="2 3">
    <name type="scientific">Acidiplasma aeolicum</name>
    <dbReference type="NCBI Taxonomy" id="507754"/>
    <lineage>
        <taxon>Archaea</taxon>
        <taxon>Methanobacteriati</taxon>
        <taxon>Thermoplasmatota</taxon>
        <taxon>Thermoplasmata</taxon>
        <taxon>Thermoplasmatales</taxon>
        <taxon>Ferroplasmaceae</taxon>
        <taxon>Acidiplasma</taxon>
    </lineage>
</organism>